<name>Q8GT14_ORYSJ</name>
<organism evidence="2">
    <name type="scientific">Oryza sativa subsp. japonica</name>
    <name type="common">Rice</name>
    <dbReference type="NCBI Taxonomy" id="39947"/>
    <lineage>
        <taxon>Eukaryota</taxon>
        <taxon>Viridiplantae</taxon>
        <taxon>Streptophyta</taxon>
        <taxon>Embryophyta</taxon>
        <taxon>Tracheophyta</taxon>
        <taxon>Spermatophyta</taxon>
        <taxon>Magnoliopsida</taxon>
        <taxon>Liliopsida</taxon>
        <taxon>Poales</taxon>
        <taxon>Poaceae</taxon>
        <taxon>BOP clade</taxon>
        <taxon>Oryzoideae</taxon>
        <taxon>Oryzeae</taxon>
        <taxon>Oryzinae</taxon>
        <taxon>Oryza</taxon>
        <taxon>Oryza sativa</taxon>
    </lineage>
</organism>
<proteinExistence type="predicted"/>
<dbReference type="AlphaFoldDB" id="Q8GT14"/>
<reference evidence="2" key="1">
    <citation type="journal article" date="2002" name="Nature">
        <title>The genome sequence and structure of rice chromosome 1.</title>
        <authorList>
            <person name="Sasaki T."/>
            <person name="Matsumoto T."/>
            <person name="Yamamoto K."/>
            <person name="Sakata K."/>
            <person name="Baba T."/>
            <person name="Katayose Y."/>
            <person name="Wu J."/>
            <person name="Niimura Y."/>
            <person name="Cheng Z."/>
            <person name="Nagamura Y."/>
            <person name="Antonio B.A."/>
            <person name="Kanamori H."/>
            <person name="Hosokawa S."/>
            <person name="Masukawa M."/>
            <person name="Arikawa K."/>
            <person name="Chiden Y."/>
            <person name="Hayashi M."/>
            <person name="Okamoto M."/>
            <person name="Ando T."/>
            <person name="Aoki H."/>
            <person name="Arita K."/>
            <person name="Hamada M."/>
            <person name="Harada C."/>
            <person name="Hijishita S."/>
            <person name="Honda M."/>
            <person name="Ichikawa Y."/>
            <person name="Idonuma A."/>
            <person name="Iijima M."/>
            <person name="Ikeda M."/>
            <person name="Ikeno M."/>
            <person name="Itoh S."/>
            <person name="Itoh T."/>
            <person name="Itoh Y."/>
            <person name="Itoh Y."/>
            <person name="Iwabuchi A."/>
            <person name="Kamiya K."/>
            <person name="Karasawa W."/>
            <person name="Katagiri S."/>
            <person name="Kikuta A."/>
            <person name="Kobayashi N."/>
            <person name="Kono I."/>
            <person name="Machita K."/>
            <person name="Maehara T."/>
            <person name="Mizuno H."/>
            <person name="Mizubayashi T."/>
            <person name="Mukai Y."/>
            <person name="Nagasaki H."/>
            <person name="Nakashima M."/>
            <person name="Nakama Y."/>
            <person name="Nakamichi Y."/>
            <person name="Nakamura M."/>
            <person name="Namiki N."/>
            <person name="Negishi M."/>
            <person name="Ohta I."/>
            <person name="Ono N."/>
            <person name="Saji S."/>
            <person name="Sakai K."/>
            <person name="Shibata M."/>
            <person name="Shimokawa T."/>
            <person name="Shomura A."/>
            <person name="Song J."/>
            <person name="Takazaki Y."/>
            <person name="Terasawa K."/>
            <person name="Tsuji K."/>
            <person name="Waki K."/>
            <person name="Yamagata H."/>
            <person name="Yamane H."/>
            <person name="Yoshiki S."/>
            <person name="Yoshihara R."/>
            <person name="Yukawa K."/>
            <person name="Zhong H."/>
            <person name="Iwama H."/>
            <person name="Endo T."/>
            <person name="Ito H."/>
            <person name="Hahn J.H."/>
            <person name="Kim H.I."/>
            <person name="Eun M.Y."/>
            <person name="Yano M."/>
            <person name="Jiang J."/>
            <person name="Gojobori T."/>
        </authorList>
    </citation>
    <scope>NUCLEOTIDE SEQUENCE [LARGE SCALE GENOMIC DNA]</scope>
</reference>
<dbReference type="EMBL" id="AP003259">
    <property type="protein sequence ID" value="BAC15779.1"/>
    <property type="molecule type" value="Genomic_DNA"/>
</dbReference>
<sequence>MERGGRTERDITEKRRGAVTRGRRRGSNLSGLGPGKRKKRARPESSSASLLVPAPPTRATTIGDGETEGSNGAEAKMREFGGGGLGLKWTAMSVWERGTDIGRLRRELALGACSQSGGKRMTPARRKKGKRRGRKGLAPLPIREKEGEGNGSIAAEGGGARLRPLAACARRGGGRAMTTAMTAGRFGAERRHWRQARAEADGGGDRAVGHHGTRAREATGGVRAGAHTLAREDERLRGCRRGRARGREGALGAAAYAHARAAGGRG</sequence>
<feature type="region of interest" description="Disordered" evidence="1">
    <location>
        <begin position="114"/>
        <end position="155"/>
    </location>
</feature>
<gene>
    <name evidence="2" type="primary">P0466H10.11</name>
</gene>
<feature type="compositionally biased region" description="Basic and acidic residues" evidence="1">
    <location>
        <begin position="1"/>
        <end position="16"/>
    </location>
</feature>
<protein>
    <submittedName>
        <fullName evidence="2">Regulatory protein-like</fullName>
    </submittedName>
</protein>
<feature type="compositionally biased region" description="Basic residues" evidence="1">
    <location>
        <begin position="17"/>
        <end position="26"/>
    </location>
</feature>
<evidence type="ECO:0000256" key="1">
    <source>
        <dbReference type="SAM" id="MobiDB-lite"/>
    </source>
</evidence>
<feature type="region of interest" description="Disordered" evidence="1">
    <location>
        <begin position="199"/>
        <end position="233"/>
    </location>
</feature>
<accession>Q8GT14</accession>
<evidence type="ECO:0000313" key="2">
    <source>
        <dbReference type="EMBL" id="BAC15779.1"/>
    </source>
</evidence>
<dbReference type="Proteomes" id="UP000817658">
    <property type="component" value="Chromosome 1"/>
</dbReference>
<feature type="compositionally biased region" description="Basic and acidic residues" evidence="1">
    <location>
        <begin position="199"/>
        <end position="208"/>
    </location>
</feature>
<feature type="region of interest" description="Disordered" evidence="1">
    <location>
        <begin position="1"/>
        <end position="76"/>
    </location>
</feature>
<feature type="compositionally biased region" description="Basic residues" evidence="1">
    <location>
        <begin position="122"/>
        <end position="135"/>
    </location>
</feature>